<evidence type="ECO:0000259" key="6">
    <source>
        <dbReference type="Pfam" id="PF07715"/>
    </source>
</evidence>
<dbReference type="KEGG" id="alm:AO498_03500"/>
<sequence length="967" mass="107044">MKKNKKQFAVKPLLILILIIAFQLLTGFVFAQNGTLRGTILDEKTGEPLFGVSVLVKENSTGAISDFDGKFEIQVAPGTYTLQISYISYSTVEVTSLVVTAGEVTVLNDILMKEEASELETVTVSAAAIKTTEAALLAVKRNAPNVMDGITASTFRQIGDGDAASAVKRVTGVSIEGGKYVYVRGLGDRYTKTVLNGMDIPGLDPDRNTIQMDIFPTNVIDNIMVSKSFSAELPADFTGGVVDIETKDFPEEKTMRLGISGGINPSMHFNSNYISYQGGKTDFLGFDNGTRAIPTGGSSTIPQFGQVVGNPNGAKGQEYQSILSSFNKTLAPTQGTSLMDFGLSFSLGNQIARPKATWGYSAGLTYKNETEFYRNAEYNLFAKPISQGETELDPLESQRGDIGSNNVLLGGMAGIALKTATSKYKLNVLHLQNGETKSGLFDFVNTNLGANFEAKQYNLEYSQRALSSILLSGNHFIGGRDWEINWRLAPTRSTIEDPDVRFTRFRIPNNTISTEVGLPTRIWRSLEEYNVTGKLDLTRNFDLFARDAKLKFGGAYTFKFRDFQIQSFQFPTGDTQFDGNPNNILNQDNLFSAENRNGVRYNPDFIPTNPNEYQGYVTNAAGYASLESNPTEKLKAIMGLRVEKFNQFYTGTNQTGSIKYDLVEMLDDLDFFPTLNLVYAVKENQNLRFSGSRTIARPSFKELSYAEILDPITGRTFIGGLYKETTNGGNEVIWDGNLTSTRINNFDLRWEAFQQRGQMVSLSAFYKTFDRPIEIVQFLADPGSFQARNVGNGTVMGVEVEFRKSLSFLSPSLEKFLWNTNVTVTESQIKMSESEFRSRTLTAREGQEIKDTRDMAGQAPYIINTGISFNDFARGWEAGVFYNVQGATLNYVGFGNRTDTYSVPFHSLNMNVNKSFGADERVRLNFGVQNLLNDKREFVFSSYGAQDQIFSSLAPGVKVSFGASFSF</sequence>
<comment type="subcellular location">
    <subcellularLocation>
        <location evidence="1 4">Cell outer membrane</location>
    </subcellularLocation>
</comment>
<dbReference type="SUPFAM" id="SSF49464">
    <property type="entry name" value="Carboxypeptidase regulatory domain-like"/>
    <property type="match status" value="1"/>
</dbReference>
<dbReference type="Gene3D" id="2.40.170.20">
    <property type="entry name" value="TonB-dependent receptor, beta-barrel domain"/>
    <property type="match status" value="1"/>
</dbReference>
<reference evidence="8" key="1">
    <citation type="submission" date="2015-09" db="EMBL/GenBank/DDBJ databases">
        <title>Complete sequence of Algoriphagus sp. M8-2.</title>
        <authorList>
            <person name="Shintani M."/>
        </authorList>
    </citation>
    <scope>NUCLEOTIDE SEQUENCE [LARGE SCALE GENOMIC DNA]</scope>
    <source>
        <strain evidence="8">M8-2</strain>
    </source>
</reference>
<comment type="similarity">
    <text evidence="4">Belongs to the TonB-dependent receptor family.</text>
</comment>
<keyword evidence="8" id="KW-1185">Reference proteome</keyword>
<evidence type="ECO:0000259" key="5">
    <source>
        <dbReference type="Pfam" id="PF00593"/>
    </source>
</evidence>
<dbReference type="PATRIC" id="fig|1727163.4.peg.726"/>
<evidence type="ECO:0000256" key="3">
    <source>
        <dbReference type="ARBA" id="ARBA00023237"/>
    </source>
</evidence>
<evidence type="ECO:0000256" key="4">
    <source>
        <dbReference type="RuleBase" id="RU003357"/>
    </source>
</evidence>
<evidence type="ECO:0000256" key="2">
    <source>
        <dbReference type="ARBA" id="ARBA00023136"/>
    </source>
</evidence>
<dbReference type="Pfam" id="PF07715">
    <property type="entry name" value="Plug"/>
    <property type="match status" value="1"/>
</dbReference>
<dbReference type="Pfam" id="PF00593">
    <property type="entry name" value="TonB_dep_Rec_b-barrel"/>
    <property type="match status" value="1"/>
</dbReference>
<dbReference type="PANTHER" id="PTHR40980">
    <property type="entry name" value="PLUG DOMAIN-CONTAINING PROTEIN"/>
    <property type="match status" value="1"/>
</dbReference>
<protein>
    <recommendedName>
        <fullName evidence="9">TonB-dependent receptor</fullName>
    </recommendedName>
</protein>
<dbReference type="Gene3D" id="2.170.130.10">
    <property type="entry name" value="TonB-dependent receptor, plug domain"/>
    <property type="match status" value="1"/>
</dbReference>
<keyword evidence="2 4" id="KW-0472">Membrane</keyword>
<dbReference type="STRING" id="1727163.AO498_03500"/>
<gene>
    <name evidence="7" type="ORF">AO498_03500</name>
</gene>
<dbReference type="Gene3D" id="2.60.40.1120">
    <property type="entry name" value="Carboxypeptidase-like, regulatory domain"/>
    <property type="match status" value="1"/>
</dbReference>
<dbReference type="OrthoDB" id="9768470at2"/>
<dbReference type="InterPro" id="IPR036942">
    <property type="entry name" value="Beta-barrel_TonB_sf"/>
</dbReference>
<dbReference type="EMBL" id="CP012836">
    <property type="protein sequence ID" value="AMQ55451.1"/>
    <property type="molecule type" value="Genomic_DNA"/>
</dbReference>
<dbReference type="Pfam" id="PF13715">
    <property type="entry name" value="CarbopepD_reg_2"/>
    <property type="match status" value="1"/>
</dbReference>
<reference evidence="7 8" key="2">
    <citation type="journal article" date="2016" name="Genome Announc.">
        <title>Complete Genome Sequence of Algoriphagus sp. Strain M8-2, Isolated from a Brackish Lake.</title>
        <authorList>
            <person name="Muraguchi Y."/>
            <person name="Kushimoto K."/>
            <person name="Ohtsubo Y."/>
            <person name="Suzuki T."/>
            <person name="Dohra H."/>
            <person name="Kimbara K."/>
            <person name="Shintani M."/>
        </authorList>
    </citation>
    <scope>NUCLEOTIDE SEQUENCE [LARGE SCALE GENOMIC DNA]</scope>
    <source>
        <strain evidence="7 8">M8-2</strain>
    </source>
</reference>
<dbReference type="SUPFAM" id="SSF56935">
    <property type="entry name" value="Porins"/>
    <property type="match status" value="1"/>
</dbReference>
<dbReference type="Proteomes" id="UP000073816">
    <property type="component" value="Chromosome"/>
</dbReference>
<feature type="domain" description="TonB-dependent receptor plug" evidence="6">
    <location>
        <begin position="140"/>
        <end position="241"/>
    </location>
</feature>
<evidence type="ECO:0000313" key="7">
    <source>
        <dbReference type="EMBL" id="AMQ55451.1"/>
    </source>
</evidence>
<organism evidence="7 8">
    <name type="scientific">Algoriphagus sanaruensis</name>
    <dbReference type="NCBI Taxonomy" id="1727163"/>
    <lineage>
        <taxon>Bacteria</taxon>
        <taxon>Pseudomonadati</taxon>
        <taxon>Bacteroidota</taxon>
        <taxon>Cytophagia</taxon>
        <taxon>Cytophagales</taxon>
        <taxon>Cyclobacteriaceae</taxon>
        <taxon>Algoriphagus</taxon>
    </lineage>
</organism>
<dbReference type="RefSeq" id="WP_067543809.1">
    <property type="nucleotide sequence ID" value="NZ_CP012836.1"/>
</dbReference>
<proteinExistence type="inferred from homology"/>
<evidence type="ECO:0008006" key="9">
    <source>
        <dbReference type="Google" id="ProtNLM"/>
    </source>
</evidence>
<dbReference type="AlphaFoldDB" id="A0A142EJZ6"/>
<dbReference type="InterPro" id="IPR012910">
    <property type="entry name" value="Plug_dom"/>
</dbReference>
<dbReference type="InterPro" id="IPR037066">
    <property type="entry name" value="Plug_dom_sf"/>
</dbReference>
<dbReference type="GO" id="GO:0009279">
    <property type="term" value="C:cell outer membrane"/>
    <property type="evidence" value="ECO:0007669"/>
    <property type="project" value="UniProtKB-SubCell"/>
</dbReference>
<name>A0A142EJZ6_9BACT</name>
<dbReference type="PANTHER" id="PTHR40980:SF5">
    <property type="entry name" value="TONB-DEPENDENT RECEPTOR"/>
    <property type="match status" value="1"/>
</dbReference>
<feature type="domain" description="TonB-dependent receptor-like beta-barrel" evidence="5">
    <location>
        <begin position="496"/>
        <end position="931"/>
    </location>
</feature>
<dbReference type="InterPro" id="IPR008969">
    <property type="entry name" value="CarboxyPept-like_regulatory"/>
</dbReference>
<keyword evidence="4" id="KW-0798">TonB box</keyword>
<evidence type="ECO:0000256" key="1">
    <source>
        <dbReference type="ARBA" id="ARBA00004442"/>
    </source>
</evidence>
<accession>A0A142EJZ6</accession>
<keyword evidence="3" id="KW-0998">Cell outer membrane</keyword>
<evidence type="ECO:0000313" key="8">
    <source>
        <dbReference type="Proteomes" id="UP000073816"/>
    </source>
</evidence>
<dbReference type="InterPro" id="IPR000531">
    <property type="entry name" value="Beta-barrel_TonB"/>
</dbReference>